<comment type="similarity">
    <text evidence="1">Belongs to the aldehyde dehydrogenase family.</text>
</comment>
<sequence length="495" mass="52375">MPVACLLTRSYGEPVVPHYPDTLLFIDGQWTASGDNRFIDVVNPATEQVIGRVAHAGQPELAAAAAAAERGFAVWGRMSVFDRYKIMREAANLLRARVDAIAPIMTMEQGKPLAEARVELLAAADTIDWLAEEGRRAYGRLIPSRTTGVTQAVIRTPVGPVAAFSPWNFPVNQVVRKVGAALATGCSIIVKAAEETPASPAELIRAFADAGVPPGVIGLVYGTPSEISETLIAHPAIRKVTFTGSTAVGKMLAALAGSHMKRATMELGGHGPAIVCADADVDQAATTLAAAKFRNAGQVCVSPTRFLVERPVFGRFVERFATLAAAHKVGDGLEPGTTMGPMANVRRIDAMESLIADATTKGAEIVTGGHRVGNSGYFFAPTVLSGMTDGMRIMNEEPFGPVALMCPFDTLDDVVTEANRLPYGLAAYAFTGSGRTAARLRDEVRTGMLTVNHLGLAFPEVPFGGIGDSGYGSEGGSEALEAYLDTRFFTMREYA</sequence>
<dbReference type="Gene3D" id="3.40.309.10">
    <property type="entry name" value="Aldehyde Dehydrogenase, Chain A, domain 2"/>
    <property type="match status" value="1"/>
</dbReference>
<accession>A0A7W4K665</accession>
<evidence type="ECO:0000313" key="4">
    <source>
        <dbReference type="EMBL" id="MBB2201018.1"/>
    </source>
</evidence>
<dbReference type="InterPro" id="IPR016163">
    <property type="entry name" value="Ald_DH_C"/>
</dbReference>
<dbReference type="FunFam" id="3.40.605.10:FF:000033">
    <property type="entry name" value="NAD-dependent succinate-semialdehyde dehydrogenase"/>
    <property type="match status" value="1"/>
</dbReference>
<dbReference type="InterPro" id="IPR016161">
    <property type="entry name" value="Ald_DH/histidinol_DH"/>
</dbReference>
<evidence type="ECO:0000256" key="2">
    <source>
        <dbReference type="ARBA" id="ARBA00023002"/>
    </source>
</evidence>
<dbReference type="PANTHER" id="PTHR43353">
    <property type="entry name" value="SUCCINATE-SEMIALDEHYDE DEHYDROGENASE, MITOCHONDRIAL"/>
    <property type="match status" value="1"/>
</dbReference>
<dbReference type="Gene3D" id="3.40.605.10">
    <property type="entry name" value="Aldehyde Dehydrogenase, Chain A, domain 1"/>
    <property type="match status" value="1"/>
</dbReference>
<dbReference type="SUPFAM" id="SSF53720">
    <property type="entry name" value="ALDH-like"/>
    <property type="match status" value="1"/>
</dbReference>
<name>A0A7W4K665_9PROT</name>
<dbReference type="InterPro" id="IPR016162">
    <property type="entry name" value="Ald_DH_N"/>
</dbReference>
<comment type="caution">
    <text evidence="4">The sequence shown here is derived from an EMBL/GenBank/DDBJ whole genome shotgun (WGS) entry which is preliminary data.</text>
</comment>
<organism evidence="4 5">
    <name type="scientific">Gluconacetobacter tumulisoli</name>
    <dbReference type="NCBI Taxonomy" id="1286189"/>
    <lineage>
        <taxon>Bacteria</taxon>
        <taxon>Pseudomonadati</taxon>
        <taxon>Pseudomonadota</taxon>
        <taxon>Alphaproteobacteria</taxon>
        <taxon>Acetobacterales</taxon>
        <taxon>Acetobacteraceae</taxon>
        <taxon>Gluconacetobacter</taxon>
    </lineage>
</organism>
<dbReference type="FunFam" id="3.40.309.10:FF:000009">
    <property type="entry name" value="Aldehyde dehydrogenase A"/>
    <property type="match status" value="1"/>
</dbReference>
<dbReference type="PANTHER" id="PTHR43353:SF5">
    <property type="entry name" value="SUCCINATE-SEMIALDEHYDE DEHYDROGENASE, MITOCHONDRIAL"/>
    <property type="match status" value="1"/>
</dbReference>
<dbReference type="Pfam" id="PF00171">
    <property type="entry name" value="Aldedh"/>
    <property type="match status" value="1"/>
</dbReference>
<dbReference type="AlphaFoldDB" id="A0A7W4K665"/>
<evidence type="ECO:0000313" key="5">
    <source>
        <dbReference type="Proteomes" id="UP000578030"/>
    </source>
</evidence>
<dbReference type="GO" id="GO:0004777">
    <property type="term" value="F:succinate-semialdehyde dehydrogenase (NAD+) activity"/>
    <property type="evidence" value="ECO:0007669"/>
    <property type="project" value="TreeGrafter"/>
</dbReference>
<evidence type="ECO:0000256" key="1">
    <source>
        <dbReference type="ARBA" id="ARBA00009986"/>
    </source>
</evidence>
<reference evidence="4 5" key="1">
    <citation type="submission" date="2020-04" db="EMBL/GenBank/DDBJ databases">
        <title>Description of novel Gluconacetobacter.</title>
        <authorList>
            <person name="Sombolestani A."/>
        </authorList>
    </citation>
    <scope>NUCLEOTIDE SEQUENCE [LARGE SCALE GENOMIC DNA]</scope>
    <source>
        <strain evidence="4 5">LMG 27802</strain>
    </source>
</reference>
<keyword evidence="2" id="KW-0560">Oxidoreductase</keyword>
<protein>
    <submittedName>
        <fullName evidence="4">NAD-dependent succinate-semialdehyde dehydrogenase</fullName>
    </submittedName>
</protein>
<proteinExistence type="inferred from homology"/>
<dbReference type="CDD" id="cd07103">
    <property type="entry name" value="ALDH_F5_SSADH_GabD"/>
    <property type="match status" value="1"/>
</dbReference>
<dbReference type="InterPro" id="IPR015590">
    <property type="entry name" value="Aldehyde_DH_dom"/>
</dbReference>
<gene>
    <name evidence="4" type="ORF">HLH28_05395</name>
</gene>
<dbReference type="GO" id="GO:0009450">
    <property type="term" value="P:gamma-aminobutyric acid catabolic process"/>
    <property type="evidence" value="ECO:0007669"/>
    <property type="project" value="TreeGrafter"/>
</dbReference>
<keyword evidence="5" id="KW-1185">Reference proteome</keyword>
<dbReference type="InterPro" id="IPR050740">
    <property type="entry name" value="Aldehyde_DH_Superfamily"/>
</dbReference>
<dbReference type="EMBL" id="JABEQM010000003">
    <property type="protein sequence ID" value="MBB2201018.1"/>
    <property type="molecule type" value="Genomic_DNA"/>
</dbReference>
<evidence type="ECO:0000259" key="3">
    <source>
        <dbReference type="Pfam" id="PF00171"/>
    </source>
</evidence>
<feature type="domain" description="Aldehyde dehydrogenase" evidence="3">
    <location>
        <begin position="30"/>
        <end position="487"/>
    </location>
</feature>
<dbReference type="Proteomes" id="UP000578030">
    <property type="component" value="Unassembled WGS sequence"/>
</dbReference>